<dbReference type="AlphaFoldDB" id="A0A0G1XZA5"/>
<protein>
    <submittedName>
        <fullName evidence="1">Uncharacterized protein</fullName>
    </submittedName>
</protein>
<reference evidence="1 2" key="1">
    <citation type="journal article" date="2015" name="Nature">
        <title>rRNA introns, odd ribosomes, and small enigmatic genomes across a large radiation of phyla.</title>
        <authorList>
            <person name="Brown C.T."/>
            <person name="Hug L.A."/>
            <person name="Thomas B.C."/>
            <person name="Sharon I."/>
            <person name="Castelle C.J."/>
            <person name="Singh A."/>
            <person name="Wilkins M.J."/>
            <person name="Williams K.H."/>
            <person name="Banfield J.F."/>
        </authorList>
    </citation>
    <scope>NUCLEOTIDE SEQUENCE [LARGE SCALE GENOMIC DNA]</scope>
</reference>
<evidence type="ECO:0000313" key="2">
    <source>
        <dbReference type="Proteomes" id="UP000033965"/>
    </source>
</evidence>
<name>A0A0G1XZA5_9BACT</name>
<proteinExistence type="predicted"/>
<gene>
    <name evidence="1" type="ORF">UY44_C0020G0003</name>
</gene>
<comment type="caution">
    <text evidence="1">The sequence shown here is derived from an EMBL/GenBank/DDBJ whole genome shotgun (WGS) entry which is preliminary data.</text>
</comment>
<accession>A0A0G1XZA5</accession>
<organism evidence="1 2">
    <name type="scientific">Candidatus Kaiserbacteria bacterium GW2011_GWA2_49_19</name>
    <dbReference type="NCBI Taxonomy" id="1618669"/>
    <lineage>
        <taxon>Bacteria</taxon>
        <taxon>Candidatus Kaiseribacteriota</taxon>
    </lineage>
</organism>
<dbReference type="Proteomes" id="UP000033965">
    <property type="component" value="Unassembled WGS sequence"/>
</dbReference>
<sequence>MGRLEVTVVSETEKRDDELSLIFNRLDAVPLAPIFKENRSPVAVVDEPGDQSRDSILPDVNPVDVEVIPKTDPDVRELAAKVAPLVVVPAETT</sequence>
<evidence type="ECO:0000313" key="1">
    <source>
        <dbReference type="EMBL" id="KKW08002.1"/>
    </source>
</evidence>
<dbReference type="EMBL" id="LCPZ01000020">
    <property type="protein sequence ID" value="KKW08002.1"/>
    <property type="molecule type" value="Genomic_DNA"/>
</dbReference>